<name>A0A067SUB5_GALM3</name>
<organism evidence="1 2">
    <name type="scientific">Galerina marginata (strain CBS 339.88)</name>
    <dbReference type="NCBI Taxonomy" id="685588"/>
    <lineage>
        <taxon>Eukaryota</taxon>
        <taxon>Fungi</taxon>
        <taxon>Dikarya</taxon>
        <taxon>Basidiomycota</taxon>
        <taxon>Agaricomycotina</taxon>
        <taxon>Agaricomycetes</taxon>
        <taxon>Agaricomycetidae</taxon>
        <taxon>Agaricales</taxon>
        <taxon>Agaricineae</taxon>
        <taxon>Strophariaceae</taxon>
        <taxon>Galerina</taxon>
    </lineage>
</organism>
<evidence type="ECO:0000313" key="1">
    <source>
        <dbReference type="EMBL" id="KDR71304.1"/>
    </source>
</evidence>
<accession>A0A067SUB5</accession>
<dbReference type="AlphaFoldDB" id="A0A067SUB5"/>
<keyword evidence="2" id="KW-1185">Reference proteome</keyword>
<gene>
    <name evidence="1" type="ORF">GALMADRAFT_229649</name>
</gene>
<sequence>MPVLLIKRRHTSRSWSTPELTLATCYSNFGSSAMPLHAIAALLVRSSPRSKWPNMSTCPSCASHLQWCSSLGVESTSEDERKPVAYLDFAISGRPATVIATTRHTTALRRAYPTYEMAPYFPFVVIPKADARDLLFTFLVKCYATSRHRRRVSWFQSTKQVPSVQASVGVAVARRREHELCPSVVISQVNLESHPDADPIRTPNLGSGFQA</sequence>
<dbReference type="Proteomes" id="UP000027222">
    <property type="component" value="Unassembled WGS sequence"/>
</dbReference>
<dbReference type="EMBL" id="KL142393">
    <property type="protein sequence ID" value="KDR71304.1"/>
    <property type="molecule type" value="Genomic_DNA"/>
</dbReference>
<protein>
    <submittedName>
        <fullName evidence="1">Uncharacterized protein</fullName>
    </submittedName>
</protein>
<proteinExistence type="predicted"/>
<reference evidence="2" key="1">
    <citation type="journal article" date="2014" name="Proc. Natl. Acad. Sci. U.S.A.">
        <title>Extensive sampling of basidiomycete genomes demonstrates inadequacy of the white-rot/brown-rot paradigm for wood decay fungi.</title>
        <authorList>
            <person name="Riley R."/>
            <person name="Salamov A.A."/>
            <person name="Brown D.W."/>
            <person name="Nagy L.G."/>
            <person name="Floudas D."/>
            <person name="Held B.W."/>
            <person name="Levasseur A."/>
            <person name="Lombard V."/>
            <person name="Morin E."/>
            <person name="Otillar R."/>
            <person name="Lindquist E.A."/>
            <person name="Sun H."/>
            <person name="LaButti K.M."/>
            <person name="Schmutz J."/>
            <person name="Jabbour D."/>
            <person name="Luo H."/>
            <person name="Baker S.E."/>
            <person name="Pisabarro A.G."/>
            <person name="Walton J.D."/>
            <person name="Blanchette R.A."/>
            <person name="Henrissat B."/>
            <person name="Martin F."/>
            <person name="Cullen D."/>
            <person name="Hibbett D.S."/>
            <person name="Grigoriev I.V."/>
        </authorList>
    </citation>
    <scope>NUCLEOTIDE SEQUENCE [LARGE SCALE GENOMIC DNA]</scope>
    <source>
        <strain evidence="2">CBS 339.88</strain>
    </source>
</reference>
<evidence type="ECO:0000313" key="2">
    <source>
        <dbReference type="Proteomes" id="UP000027222"/>
    </source>
</evidence>
<dbReference type="HOGENOM" id="CLU_1304945_0_0_1"/>